<evidence type="ECO:0000313" key="6">
    <source>
        <dbReference type="Proteomes" id="UP001500665"/>
    </source>
</evidence>
<dbReference type="Proteomes" id="UP001500665">
    <property type="component" value="Unassembled WGS sequence"/>
</dbReference>
<evidence type="ECO:0000256" key="1">
    <source>
        <dbReference type="ARBA" id="ARBA00023015"/>
    </source>
</evidence>
<dbReference type="InterPro" id="IPR046335">
    <property type="entry name" value="LacI/GalR-like_sensor"/>
</dbReference>
<dbReference type="Gene3D" id="3.40.50.2300">
    <property type="match status" value="2"/>
</dbReference>
<evidence type="ECO:0000256" key="3">
    <source>
        <dbReference type="ARBA" id="ARBA00023163"/>
    </source>
</evidence>
<feature type="domain" description="HTH lacI-type" evidence="4">
    <location>
        <begin position="1"/>
        <end position="54"/>
    </location>
</feature>
<organism evidence="5 6">
    <name type="scientific">Actinocorallia libanotica</name>
    <dbReference type="NCBI Taxonomy" id="46162"/>
    <lineage>
        <taxon>Bacteria</taxon>
        <taxon>Bacillati</taxon>
        <taxon>Actinomycetota</taxon>
        <taxon>Actinomycetes</taxon>
        <taxon>Streptosporangiales</taxon>
        <taxon>Thermomonosporaceae</taxon>
        <taxon>Actinocorallia</taxon>
    </lineage>
</organism>
<dbReference type="CDD" id="cd01392">
    <property type="entry name" value="HTH_LacI"/>
    <property type="match status" value="1"/>
</dbReference>
<keyword evidence="1" id="KW-0805">Transcription regulation</keyword>
<dbReference type="InterPro" id="IPR028082">
    <property type="entry name" value="Peripla_BP_I"/>
</dbReference>
<gene>
    <name evidence="5" type="ORF">GCM10009550_14100</name>
</gene>
<comment type="caution">
    <text evidence="5">The sequence shown here is derived from an EMBL/GenBank/DDBJ whole genome shotgun (WGS) entry which is preliminary data.</text>
</comment>
<name>A0ABP4B1D4_9ACTN</name>
<dbReference type="EMBL" id="BAAAHH010000004">
    <property type="protein sequence ID" value="GAA0942716.1"/>
    <property type="molecule type" value="Genomic_DNA"/>
</dbReference>
<dbReference type="InterPro" id="IPR010982">
    <property type="entry name" value="Lambda_DNA-bd_dom_sf"/>
</dbReference>
<dbReference type="InterPro" id="IPR000843">
    <property type="entry name" value="HTH_LacI"/>
</dbReference>
<evidence type="ECO:0000259" key="4">
    <source>
        <dbReference type="PROSITE" id="PS50932"/>
    </source>
</evidence>
<keyword evidence="2 5" id="KW-0238">DNA-binding</keyword>
<dbReference type="PANTHER" id="PTHR30146">
    <property type="entry name" value="LACI-RELATED TRANSCRIPTIONAL REPRESSOR"/>
    <property type="match status" value="1"/>
</dbReference>
<dbReference type="GO" id="GO:0003677">
    <property type="term" value="F:DNA binding"/>
    <property type="evidence" value="ECO:0007669"/>
    <property type="project" value="UniProtKB-KW"/>
</dbReference>
<dbReference type="SMART" id="SM00354">
    <property type="entry name" value="HTH_LACI"/>
    <property type="match status" value="1"/>
</dbReference>
<dbReference type="PANTHER" id="PTHR30146:SF153">
    <property type="entry name" value="LACTOSE OPERON REPRESSOR"/>
    <property type="match status" value="1"/>
</dbReference>
<sequence>MTDIAAQAKVSEATVSRVLNGRPGVSEAKREAVLAALDVLGHERPDRSRRPARGLVGLVVPELDNPVFPLFAQAVERALTRRGHTPLLCTRFGGGSAEDELVDQLLERGARGLVFVSGLHADTQADLDRYRRLLSRGVALAMINGTRPELAGSFVATDDRQAARLAVNHLVSLGHRTLGLALGPARYLPSALKAEGFAESVAALLGPGASAHVEHSLYSVEGGQAAGSRLLDLGCTGIVCGSDLMALGVVRAARARGLRVPEDVSVIGYDDSPLMGFTDPPLTTVRQPVADMAAAAVSMLLESMDRPAPRHGELAFHPELVVRGSTASRA</sequence>
<dbReference type="CDD" id="cd06292">
    <property type="entry name" value="PBP1_AglR_RafR-like"/>
    <property type="match status" value="1"/>
</dbReference>
<evidence type="ECO:0000313" key="5">
    <source>
        <dbReference type="EMBL" id="GAA0942716.1"/>
    </source>
</evidence>
<protein>
    <submittedName>
        <fullName evidence="5">LacI family DNA-binding transcriptional regulator</fullName>
    </submittedName>
</protein>
<dbReference type="PROSITE" id="PS00356">
    <property type="entry name" value="HTH_LACI_1"/>
    <property type="match status" value="1"/>
</dbReference>
<dbReference type="Gene3D" id="1.10.260.40">
    <property type="entry name" value="lambda repressor-like DNA-binding domains"/>
    <property type="match status" value="1"/>
</dbReference>
<accession>A0ABP4B1D4</accession>
<proteinExistence type="predicted"/>
<dbReference type="Pfam" id="PF00356">
    <property type="entry name" value="LacI"/>
    <property type="match status" value="1"/>
</dbReference>
<dbReference type="Pfam" id="PF13377">
    <property type="entry name" value="Peripla_BP_3"/>
    <property type="match status" value="1"/>
</dbReference>
<reference evidence="6" key="1">
    <citation type="journal article" date="2019" name="Int. J. Syst. Evol. Microbiol.">
        <title>The Global Catalogue of Microorganisms (GCM) 10K type strain sequencing project: providing services to taxonomists for standard genome sequencing and annotation.</title>
        <authorList>
            <consortium name="The Broad Institute Genomics Platform"/>
            <consortium name="The Broad Institute Genome Sequencing Center for Infectious Disease"/>
            <person name="Wu L."/>
            <person name="Ma J."/>
        </authorList>
    </citation>
    <scope>NUCLEOTIDE SEQUENCE [LARGE SCALE GENOMIC DNA]</scope>
    <source>
        <strain evidence="6">JCM 10696</strain>
    </source>
</reference>
<dbReference type="PROSITE" id="PS50932">
    <property type="entry name" value="HTH_LACI_2"/>
    <property type="match status" value="1"/>
</dbReference>
<keyword evidence="6" id="KW-1185">Reference proteome</keyword>
<dbReference type="SUPFAM" id="SSF53822">
    <property type="entry name" value="Periplasmic binding protein-like I"/>
    <property type="match status" value="1"/>
</dbReference>
<keyword evidence="3" id="KW-0804">Transcription</keyword>
<dbReference type="SUPFAM" id="SSF47413">
    <property type="entry name" value="lambda repressor-like DNA-binding domains"/>
    <property type="match status" value="1"/>
</dbReference>
<evidence type="ECO:0000256" key="2">
    <source>
        <dbReference type="ARBA" id="ARBA00023125"/>
    </source>
</evidence>